<dbReference type="EC" id="3.-.-.-" evidence="3"/>
<keyword evidence="1" id="KW-0732">Signal</keyword>
<dbReference type="InterPro" id="IPR012338">
    <property type="entry name" value="Beta-lactam/transpept-like"/>
</dbReference>
<reference evidence="4" key="1">
    <citation type="journal article" date="2019" name="Int. J. Syst. Evol. Microbiol.">
        <title>The Global Catalogue of Microorganisms (GCM) 10K type strain sequencing project: providing services to taxonomists for standard genome sequencing and annotation.</title>
        <authorList>
            <consortium name="The Broad Institute Genomics Platform"/>
            <consortium name="The Broad Institute Genome Sequencing Center for Infectious Disease"/>
            <person name="Wu L."/>
            <person name="Ma J."/>
        </authorList>
    </citation>
    <scope>NUCLEOTIDE SEQUENCE [LARGE SCALE GENOMIC DNA]</scope>
    <source>
        <strain evidence="4">JCM 10083</strain>
    </source>
</reference>
<evidence type="ECO:0000313" key="3">
    <source>
        <dbReference type="EMBL" id="MFC7604672.1"/>
    </source>
</evidence>
<dbReference type="EMBL" id="JBHTEE010000001">
    <property type="protein sequence ID" value="MFC7604672.1"/>
    <property type="molecule type" value="Genomic_DNA"/>
</dbReference>
<feature type="domain" description="Beta-lactamase-related" evidence="2">
    <location>
        <begin position="54"/>
        <end position="387"/>
    </location>
</feature>
<organism evidence="3 4">
    <name type="scientific">Streptosporangium amethystogenes subsp. fukuiense</name>
    <dbReference type="NCBI Taxonomy" id="698418"/>
    <lineage>
        <taxon>Bacteria</taxon>
        <taxon>Bacillati</taxon>
        <taxon>Actinomycetota</taxon>
        <taxon>Actinomycetes</taxon>
        <taxon>Streptosporangiales</taxon>
        <taxon>Streptosporangiaceae</taxon>
        <taxon>Streptosporangium</taxon>
    </lineage>
</organism>
<sequence length="421" mass="44706">MLTRRDTFRLLAGAAAAGAATAQARPGFAAATSGRVTAPVWTVTGKSASGLASFDSTLKSFMQARAIPHASLAVVRKGKLMLARGYNWTADTTFQAGPTSLFRVASLSKPVTATAVTKLVQDGKLSLSARVAPLLGLSTAADTRLGDVTVLHLLQHLGGWNSAISSDPMFQDRAVAKLLGVSLPVSQANVIEWTGRRPLDHAPGTKYAYSNYGYLLLEKIIEKISGLSYADYVQQKVLGAVKIKRMALGRSAKSQRRSTEAPYFSGKTGTTVLDTSGAVLPAPYGSFNIENMAAHGGWLSSAVDLAKFSTIFDGTGPLTAASITRTFAKPSIGINADGWYYGLGWNVRPVTGGMNTWHTGSLPGTSTLMVRRYDGLSWVVLFDQRDDPSGLGYGDIDSLMHKAANAVTTWPTTNLFSTYGL</sequence>
<accession>A0ABW2T8Q8</accession>
<dbReference type="RefSeq" id="WP_343970486.1">
    <property type="nucleotide sequence ID" value="NZ_BAAAGK010000087.1"/>
</dbReference>
<dbReference type="SUPFAM" id="SSF56601">
    <property type="entry name" value="beta-lactamase/transpeptidase-like"/>
    <property type="match status" value="1"/>
</dbReference>
<proteinExistence type="predicted"/>
<dbReference type="Pfam" id="PF00144">
    <property type="entry name" value="Beta-lactamase"/>
    <property type="match status" value="1"/>
</dbReference>
<evidence type="ECO:0000256" key="1">
    <source>
        <dbReference type="SAM" id="SignalP"/>
    </source>
</evidence>
<keyword evidence="3" id="KW-0378">Hydrolase</keyword>
<dbReference type="PROSITE" id="PS51318">
    <property type="entry name" value="TAT"/>
    <property type="match status" value="1"/>
</dbReference>
<dbReference type="Gene3D" id="3.40.710.10">
    <property type="entry name" value="DD-peptidase/beta-lactamase superfamily"/>
    <property type="match status" value="1"/>
</dbReference>
<dbReference type="GO" id="GO:0016787">
    <property type="term" value="F:hydrolase activity"/>
    <property type="evidence" value="ECO:0007669"/>
    <property type="project" value="UniProtKB-KW"/>
</dbReference>
<feature type="signal peptide" evidence="1">
    <location>
        <begin position="1"/>
        <end position="24"/>
    </location>
</feature>
<comment type="caution">
    <text evidence="3">The sequence shown here is derived from an EMBL/GenBank/DDBJ whole genome shotgun (WGS) entry which is preliminary data.</text>
</comment>
<evidence type="ECO:0000259" key="2">
    <source>
        <dbReference type="Pfam" id="PF00144"/>
    </source>
</evidence>
<dbReference type="InterPro" id="IPR001466">
    <property type="entry name" value="Beta-lactam-related"/>
</dbReference>
<dbReference type="InterPro" id="IPR006311">
    <property type="entry name" value="TAT_signal"/>
</dbReference>
<evidence type="ECO:0000313" key="4">
    <source>
        <dbReference type="Proteomes" id="UP001596514"/>
    </source>
</evidence>
<keyword evidence="4" id="KW-1185">Reference proteome</keyword>
<name>A0ABW2T8Q8_9ACTN</name>
<protein>
    <submittedName>
        <fullName evidence="3">Serine hydrolase domain-containing protein</fullName>
        <ecNumber evidence="3">3.-.-.-</ecNumber>
    </submittedName>
</protein>
<feature type="chain" id="PRO_5046518459" evidence="1">
    <location>
        <begin position="25"/>
        <end position="421"/>
    </location>
</feature>
<dbReference type="Proteomes" id="UP001596514">
    <property type="component" value="Unassembled WGS sequence"/>
</dbReference>
<dbReference type="InterPro" id="IPR050491">
    <property type="entry name" value="AmpC-like"/>
</dbReference>
<gene>
    <name evidence="3" type="ORF">ACFQVD_31650</name>
</gene>
<dbReference type="PANTHER" id="PTHR46825:SF9">
    <property type="entry name" value="BETA-LACTAMASE-RELATED DOMAIN-CONTAINING PROTEIN"/>
    <property type="match status" value="1"/>
</dbReference>
<dbReference type="PANTHER" id="PTHR46825">
    <property type="entry name" value="D-ALANYL-D-ALANINE-CARBOXYPEPTIDASE/ENDOPEPTIDASE AMPH"/>
    <property type="match status" value="1"/>
</dbReference>